<sequence>MSTVFDWLSVLIFCGLAILYLQRSIAPPSRQDRVIAYLPPALGCAAGNYLGNEGYDWAAYALLAATGAYIIVILKPISRN</sequence>
<gene>
    <name evidence="1" type="ORF">WYH_01772</name>
</gene>
<name>A0A0F7KQK0_9SPHN</name>
<proteinExistence type="predicted"/>
<dbReference type="RefSeq" id="WP_046904987.1">
    <property type="nucleotide sequence ID" value="NZ_CP011452.2"/>
</dbReference>
<dbReference type="STRING" id="1267766.WYH_01772"/>
<dbReference type="EMBL" id="CP011452">
    <property type="protein sequence ID" value="AKH42808.1"/>
    <property type="molecule type" value="Genomic_DNA"/>
</dbReference>
<reference evidence="1" key="1">
    <citation type="submission" date="2015-05" db="EMBL/GenBank/DDBJ databases">
        <title>The complete genome of Altererythrobacter atlanticus strain 26DY36.</title>
        <authorList>
            <person name="Wu Y.-H."/>
            <person name="Cheng H."/>
            <person name="Wu X.-W."/>
        </authorList>
    </citation>
    <scope>NUCLEOTIDE SEQUENCE [LARGE SCALE GENOMIC DNA]</scope>
    <source>
        <strain evidence="1">26DY36</strain>
    </source>
</reference>
<evidence type="ECO:0000313" key="2">
    <source>
        <dbReference type="Proteomes" id="UP000034392"/>
    </source>
</evidence>
<evidence type="ECO:0000313" key="1">
    <source>
        <dbReference type="EMBL" id="AKH42808.1"/>
    </source>
</evidence>
<dbReference type="KEGG" id="aay:WYH_01772"/>
<keyword evidence="2" id="KW-1185">Reference proteome</keyword>
<dbReference type="AlphaFoldDB" id="A0A0F7KQK0"/>
<dbReference type="OrthoDB" id="7210964at2"/>
<dbReference type="Proteomes" id="UP000034392">
    <property type="component" value="Chromosome"/>
</dbReference>
<dbReference type="PATRIC" id="fig|1267766.3.peg.1791"/>
<dbReference type="NCBIfam" id="NF045607">
    <property type="entry name" value="exo_Victor_syst"/>
    <property type="match status" value="1"/>
</dbReference>
<dbReference type="InterPro" id="IPR054655">
    <property type="entry name" value="XrtV-like"/>
</dbReference>
<accession>A0A0F7KQK0</accession>
<organism evidence="1 2">
    <name type="scientific">Croceibacterium atlanticum</name>
    <dbReference type="NCBI Taxonomy" id="1267766"/>
    <lineage>
        <taxon>Bacteria</taxon>
        <taxon>Pseudomonadati</taxon>
        <taxon>Pseudomonadota</taxon>
        <taxon>Alphaproteobacteria</taxon>
        <taxon>Sphingomonadales</taxon>
        <taxon>Erythrobacteraceae</taxon>
        <taxon>Croceibacterium</taxon>
    </lineage>
</organism>
<protein>
    <submittedName>
        <fullName evidence="1">Uncharacterized protein</fullName>
    </submittedName>
</protein>